<dbReference type="EMBL" id="BOPZ01000011">
    <property type="protein sequence ID" value="GIM28940.1"/>
    <property type="molecule type" value="Genomic_DNA"/>
</dbReference>
<dbReference type="GO" id="GO:0006260">
    <property type="term" value="P:DNA replication"/>
    <property type="evidence" value="ECO:0007669"/>
    <property type="project" value="TreeGrafter"/>
</dbReference>
<evidence type="ECO:0000313" key="2">
    <source>
        <dbReference type="EMBL" id="GIM28940.1"/>
    </source>
</evidence>
<feature type="domain" description="AAA+ ATPase" evidence="1">
    <location>
        <begin position="183"/>
        <end position="310"/>
    </location>
</feature>
<name>A0A919RYM4_9CLOT</name>
<dbReference type="InterPro" id="IPR003593">
    <property type="entry name" value="AAA+_ATPase"/>
</dbReference>
<dbReference type="PANTHER" id="PTHR30050:SF4">
    <property type="entry name" value="ATP-BINDING PROTEIN RV3427C IN INSERTION SEQUENCE-RELATED"/>
    <property type="match status" value="1"/>
</dbReference>
<dbReference type="PANTHER" id="PTHR30050">
    <property type="entry name" value="CHROMOSOMAL REPLICATION INITIATOR PROTEIN DNAA"/>
    <property type="match status" value="1"/>
</dbReference>
<dbReference type="Pfam" id="PF01695">
    <property type="entry name" value="IstB_IS21"/>
    <property type="match status" value="1"/>
</dbReference>
<evidence type="ECO:0000313" key="3">
    <source>
        <dbReference type="Proteomes" id="UP000679179"/>
    </source>
</evidence>
<dbReference type="Gene3D" id="3.40.50.300">
    <property type="entry name" value="P-loop containing nucleotide triphosphate hydrolases"/>
    <property type="match status" value="1"/>
</dbReference>
<dbReference type="InterPro" id="IPR002611">
    <property type="entry name" value="IstB_ATP-bd"/>
</dbReference>
<dbReference type="AlphaFoldDB" id="A0A919RYM4"/>
<reference evidence="2" key="1">
    <citation type="submission" date="2021-03" db="EMBL/GenBank/DDBJ databases">
        <title>Taxonomic study of Clostridium polyendosporum from meadow-gley soil under rice.</title>
        <authorList>
            <person name="Kobayashi H."/>
            <person name="Tanizawa Y."/>
            <person name="Yagura M."/>
        </authorList>
    </citation>
    <scope>NUCLEOTIDE SEQUENCE</scope>
    <source>
        <strain evidence="2">JCM 30710</strain>
    </source>
</reference>
<dbReference type="GO" id="GO:0005524">
    <property type="term" value="F:ATP binding"/>
    <property type="evidence" value="ECO:0007669"/>
    <property type="project" value="InterPro"/>
</dbReference>
<dbReference type="Proteomes" id="UP000679179">
    <property type="component" value="Unassembled WGS sequence"/>
</dbReference>
<evidence type="ECO:0000259" key="1">
    <source>
        <dbReference type="SMART" id="SM00382"/>
    </source>
</evidence>
<accession>A0A919RYM4</accession>
<keyword evidence="3" id="KW-1185">Reference proteome</keyword>
<organism evidence="2 3">
    <name type="scientific">Clostridium polyendosporum</name>
    <dbReference type="NCBI Taxonomy" id="69208"/>
    <lineage>
        <taxon>Bacteria</taxon>
        <taxon>Bacillati</taxon>
        <taxon>Bacillota</taxon>
        <taxon>Clostridia</taxon>
        <taxon>Eubacteriales</taxon>
        <taxon>Clostridiaceae</taxon>
        <taxon>Clostridium</taxon>
    </lineage>
</organism>
<comment type="caution">
    <text evidence="2">The sequence shown here is derived from an EMBL/GenBank/DDBJ whole genome shotgun (WGS) entry which is preliminary data.</text>
</comment>
<dbReference type="SMART" id="SM00382">
    <property type="entry name" value="AAA"/>
    <property type="match status" value="1"/>
</dbReference>
<gene>
    <name evidence="2" type="ORF">CPJCM30710_16060</name>
</gene>
<dbReference type="RefSeq" id="WP_212903655.1">
    <property type="nucleotide sequence ID" value="NZ_BOPZ01000011.1"/>
</dbReference>
<dbReference type="NCBIfam" id="NF005304">
    <property type="entry name" value="PRK06835.1"/>
    <property type="match status" value="1"/>
</dbReference>
<protein>
    <submittedName>
        <fullName evidence="2">DNA replication protein DnaC</fullName>
    </submittedName>
</protein>
<dbReference type="InterPro" id="IPR027417">
    <property type="entry name" value="P-loop_NTPase"/>
</dbReference>
<proteinExistence type="predicted"/>
<dbReference type="CDD" id="cd00009">
    <property type="entry name" value="AAA"/>
    <property type="match status" value="1"/>
</dbReference>
<dbReference type="SUPFAM" id="SSF52540">
    <property type="entry name" value="P-loop containing nucleoside triphosphate hydrolases"/>
    <property type="match status" value="1"/>
</dbReference>
<sequence length="326" mass="38530">MIKGYQSQLIDIYEKIRDQEIAALKIRREEINQKYPEIINIDNKIGKLCIKLSLNSIRNSNNREEEFKKIKDAITDLRAKKYELLVSKGYNPEYLNLQYRCPRCKDTGYIGINKCNCFKQKLVQLYYKNSGLTDTIKEENFKNFNINYYDSDRMGDEKFSPRKNMEILLDKILNDYLPNFKNHNDNLLFYGTSGTGKTFLSNCIAKELLDRGHLVVYRTSDELIKDLREIRFENNEFLEDLLINCDLLIIDDLGAEQITDFTVTEFFTLINKKILKKKKMLISTNLSLQTLTKHYAERITSRLFGNFKLFKFYTQDIRVKKNLAKK</sequence>